<dbReference type="PANTHER" id="PTHR43037:SF4">
    <property type="entry name" value="PEPTIDASE S9 PROLYL OLIGOPEPTIDASE CATALYTIC DOMAIN-CONTAINING PROTEIN"/>
    <property type="match status" value="1"/>
</dbReference>
<evidence type="ECO:0000313" key="3">
    <source>
        <dbReference type="EMBL" id="QDT98779.1"/>
    </source>
</evidence>
<evidence type="ECO:0000256" key="1">
    <source>
        <dbReference type="ARBA" id="ARBA00022729"/>
    </source>
</evidence>
<dbReference type="GO" id="GO:0008236">
    <property type="term" value="F:serine-type peptidase activity"/>
    <property type="evidence" value="ECO:0007669"/>
    <property type="project" value="InterPro"/>
</dbReference>
<protein>
    <submittedName>
        <fullName evidence="3">Alpha/beta hydrolase family protein</fullName>
    </submittedName>
</protein>
<reference evidence="3 4" key="1">
    <citation type="submission" date="2019-03" db="EMBL/GenBank/DDBJ databases">
        <title>Deep-cultivation of Planctomycetes and their phenomic and genomic characterization uncovers novel biology.</title>
        <authorList>
            <person name="Wiegand S."/>
            <person name="Jogler M."/>
            <person name="Boedeker C."/>
            <person name="Pinto D."/>
            <person name="Vollmers J."/>
            <person name="Rivas-Marin E."/>
            <person name="Kohn T."/>
            <person name="Peeters S.H."/>
            <person name="Heuer A."/>
            <person name="Rast P."/>
            <person name="Oberbeckmann S."/>
            <person name="Bunk B."/>
            <person name="Jeske O."/>
            <person name="Meyerdierks A."/>
            <person name="Storesund J.E."/>
            <person name="Kallscheuer N."/>
            <person name="Luecker S."/>
            <person name="Lage O.M."/>
            <person name="Pohl T."/>
            <person name="Merkel B.J."/>
            <person name="Hornburger P."/>
            <person name="Mueller R.-W."/>
            <person name="Bruemmer F."/>
            <person name="Labrenz M."/>
            <person name="Spormann A.M."/>
            <person name="Op den Camp H."/>
            <person name="Overmann J."/>
            <person name="Amann R."/>
            <person name="Jetten M.S.M."/>
            <person name="Mascher T."/>
            <person name="Medema M.H."/>
            <person name="Devos D.P."/>
            <person name="Kaster A.-K."/>
            <person name="Ovreas L."/>
            <person name="Rohde M."/>
            <person name="Galperin M.Y."/>
            <person name="Jogler C."/>
        </authorList>
    </citation>
    <scope>NUCLEOTIDE SEQUENCE [LARGE SCALE GENOMIC DNA]</scope>
    <source>
        <strain evidence="3 4">V144</strain>
    </source>
</reference>
<dbReference type="InterPro" id="IPR001375">
    <property type="entry name" value="Peptidase_S9_cat"/>
</dbReference>
<keyword evidence="3" id="KW-0378">Hydrolase</keyword>
<dbReference type="Pfam" id="PF00326">
    <property type="entry name" value="Peptidase_S9"/>
    <property type="match status" value="1"/>
</dbReference>
<dbReference type="RefSeq" id="WP_144987723.1">
    <property type="nucleotide sequence ID" value="NZ_CP037920.1"/>
</dbReference>
<dbReference type="GO" id="GO:0006508">
    <property type="term" value="P:proteolysis"/>
    <property type="evidence" value="ECO:0007669"/>
    <property type="project" value="InterPro"/>
</dbReference>
<sequence>MPRFPMKPYRIHTVMCLLTIVFVVSLFTLESSLAATPQDIEFTANYDHTKQNYVMILPRSFSDQKSYSILIALHGHGSDRWQFVQDMRGECKAARDIAMKYHMIYISPDYRARTSWMGPKAESDLIQIIEDLKTKFKIKKVFLCGGSMGGSSSLTFAAIHPNLIDGVAAMNPTANHLEYNKFQPAIQASFGGSKQDIPQEYKKRSAEYWPEKLTMPISISVGGQDKIVPPDSARRLVRILQQINKNVLLIDRPQQGHSTSYKDSYSLLEFVIRKSSQRKYEQ</sequence>
<dbReference type="InterPro" id="IPR050955">
    <property type="entry name" value="Plant_Biomass_Hydrol_Est"/>
</dbReference>
<dbReference type="PANTHER" id="PTHR43037">
    <property type="entry name" value="UNNAMED PRODUCT-RELATED"/>
    <property type="match status" value="1"/>
</dbReference>
<keyword evidence="1" id="KW-0732">Signal</keyword>
<dbReference type="AlphaFoldDB" id="A0A517W0K6"/>
<dbReference type="InterPro" id="IPR029058">
    <property type="entry name" value="AB_hydrolase_fold"/>
</dbReference>
<feature type="domain" description="Peptidase S9 prolyl oligopeptidase catalytic" evidence="2">
    <location>
        <begin position="123"/>
        <end position="262"/>
    </location>
</feature>
<evidence type="ECO:0000259" key="2">
    <source>
        <dbReference type="Pfam" id="PF00326"/>
    </source>
</evidence>
<name>A0A517W0K6_9PLAN</name>
<dbReference type="Gene3D" id="3.40.50.1820">
    <property type="entry name" value="alpha/beta hydrolase"/>
    <property type="match status" value="1"/>
</dbReference>
<accession>A0A517W0K6</accession>
<dbReference type="EMBL" id="CP037920">
    <property type="protein sequence ID" value="QDT98779.1"/>
    <property type="molecule type" value="Genomic_DNA"/>
</dbReference>
<dbReference type="Proteomes" id="UP000318704">
    <property type="component" value="Chromosome"/>
</dbReference>
<dbReference type="SUPFAM" id="SSF53474">
    <property type="entry name" value="alpha/beta-Hydrolases"/>
    <property type="match status" value="1"/>
</dbReference>
<organism evidence="3 4">
    <name type="scientific">Gimesia aquarii</name>
    <dbReference type="NCBI Taxonomy" id="2527964"/>
    <lineage>
        <taxon>Bacteria</taxon>
        <taxon>Pseudomonadati</taxon>
        <taxon>Planctomycetota</taxon>
        <taxon>Planctomycetia</taxon>
        <taxon>Planctomycetales</taxon>
        <taxon>Planctomycetaceae</taxon>
        <taxon>Gimesia</taxon>
    </lineage>
</organism>
<evidence type="ECO:0000313" key="4">
    <source>
        <dbReference type="Proteomes" id="UP000318704"/>
    </source>
</evidence>
<proteinExistence type="predicted"/>
<gene>
    <name evidence="3" type="ORF">V144x_42860</name>
</gene>
<dbReference type="KEGG" id="gaw:V144x_42860"/>